<dbReference type="Proteomes" id="UP000315252">
    <property type="component" value="Unassembled WGS sequence"/>
</dbReference>
<evidence type="ECO:0000259" key="8">
    <source>
        <dbReference type="Pfam" id="PF00155"/>
    </source>
</evidence>
<evidence type="ECO:0000256" key="6">
    <source>
        <dbReference type="ARBA" id="ARBA00022898"/>
    </source>
</evidence>
<comment type="similarity">
    <text evidence="2">Belongs to the class-I pyridoxal-phosphate-dependent aminotransferase family.</text>
</comment>
<evidence type="ECO:0000256" key="5">
    <source>
        <dbReference type="ARBA" id="ARBA00022679"/>
    </source>
</evidence>
<dbReference type="PANTHER" id="PTHR46383">
    <property type="entry name" value="ASPARTATE AMINOTRANSFERASE"/>
    <property type="match status" value="1"/>
</dbReference>
<accession>A0A545SY37</accession>
<gene>
    <name evidence="9" type="ORF">FKG95_28650</name>
</gene>
<feature type="domain" description="Aminotransferase class I/classII large" evidence="8">
    <location>
        <begin position="22"/>
        <end position="368"/>
    </location>
</feature>
<comment type="catalytic activity">
    <reaction evidence="7">
        <text>L-aspartate + 2-oxoglutarate = oxaloacetate + L-glutamate</text>
        <dbReference type="Rhea" id="RHEA:21824"/>
        <dbReference type="ChEBI" id="CHEBI:16452"/>
        <dbReference type="ChEBI" id="CHEBI:16810"/>
        <dbReference type="ChEBI" id="CHEBI:29985"/>
        <dbReference type="ChEBI" id="CHEBI:29991"/>
        <dbReference type="EC" id="2.6.1.1"/>
    </reaction>
</comment>
<dbReference type="InterPro" id="IPR050596">
    <property type="entry name" value="AspAT/PAT-like"/>
</dbReference>
<dbReference type="SUPFAM" id="SSF53383">
    <property type="entry name" value="PLP-dependent transferases"/>
    <property type="match status" value="1"/>
</dbReference>
<dbReference type="GO" id="GO:0006520">
    <property type="term" value="P:amino acid metabolic process"/>
    <property type="evidence" value="ECO:0007669"/>
    <property type="project" value="InterPro"/>
</dbReference>
<sequence length="373" mass="40507">MPPIPAVQESAQNYDGHHGPLIDLSQAVPGYPAHPLLLTHLQESARQPELLGYGKIEGEPTLRDAYAADLRQVYHADVSDAEVHITSGCNQAFVASALTVAGPGEKLLLVTPFYFNHESTLSMLGIGTKAVAAKAEDGFLPDPDLVKAAVTPDIRALVCVTPNNPTGAVYPPDLMDVLFDICVERGIWLIVDETYRDFLPGNAAQPHRLFQRPNWRNHLIGLYSFSKSFCIPGHRLGAVTAGRDIVMQIAKVMDNLQICAPRPPQCAVAKAMPQLGDWRDSNRAEIARRRDSLEKVVSGLSNWQIASIGAYFSYIRHPFEGSASVDVAARLAAERGVLCLPGAFFGEGQDAFLRLAFANAGCSELEELSVRLA</sequence>
<dbReference type="InterPro" id="IPR015424">
    <property type="entry name" value="PyrdxlP-dep_Trfase"/>
</dbReference>
<dbReference type="InterPro" id="IPR015421">
    <property type="entry name" value="PyrdxlP-dep_Trfase_major"/>
</dbReference>
<reference evidence="9 10" key="1">
    <citation type="submission" date="2019-06" db="EMBL/GenBank/DDBJ databases">
        <title>Whole genome sequence for Rhodospirillaceae sp. R148.</title>
        <authorList>
            <person name="Wang G."/>
        </authorList>
    </citation>
    <scope>NUCLEOTIDE SEQUENCE [LARGE SCALE GENOMIC DNA]</scope>
    <source>
        <strain evidence="9 10">R148</strain>
    </source>
</reference>
<dbReference type="AlphaFoldDB" id="A0A545SY37"/>
<evidence type="ECO:0000256" key="2">
    <source>
        <dbReference type="ARBA" id="ARBA00007441"/>
    </source>
</evidence>
<proteinExistence type="inferred from homology"/>
<keyword evidence="5 9" id="KW-0808">Transferase</keyword>
<keyword evidence="4 9" id="KW-0032">Aminotransferase</keyword>
<dbReference type="Gene3D" id="3.40.640.10">
    <property type="entry name" value="Type I PLP-dependent aspartate aminotransferase-like (Major domain)"/>
    <property type="match status" value="1"/>
</dbReference>
<dbReference type="NCBIfam" id="NF005732">
    <property type="entry name" value="PRK07550.1"/>
    <property type="match status" value="1"/>
</dbReference>
<dbReference type="PANTHER" id="PTHR46383:SF1">
    <property type="entry name" value="ASPARTATE AMINOTRANSFERASE"/>
    <property type="match status" value="1"/>
</dbReference>
<evidence type="ECO:0000256" key="3">
    <source>
        <dbReference type="ARBA" id="ARBA00012753"/>
    </source>
</evidence>
<dbReference type="EMBL" id="VHSH01000020">
    <property type="protein sequence ID" value="TQV69849.1"/>
    <property type="molecule type" value="Genomic_DNA"/>
</dbReference>
<organism evidence="9 10">
    <name type="scientific">Denitrobaculum tricleocarpae</name>
    <dbReference type="NCBI Taxonomy" id="2591009"/>
    <lineage>
        <taxon>Bacteria</taxon>
        <taxon>Pseudomonadati</taxon>
        <taxon>Pseudomonadota</taxon>
        <taxon>Alphaproteobacteria</taxon>
        <taxon>Rhodospirillales</taxon>
        <taxon>Rhodospirillaceae</taxon>
        <taxon>Denitrobaculum</taxon>
    </lineage>
</organism>
<evidence type="ECO:0000256" key="7">
    <source>
        <dbReference type="ARBA" id="ARBA00049185"/>
    </source>
</evidence>
<dbReference type="OrthoDB" id="9766084at2"/>
<comment type="caution">
    <text evidence="9">The sequence shown here is derived from an EMBL/GenBank/DDBJ whole genome shotgun (WGS) entry which is preliminary data.</text>
</comment>
<name>A0A545SY37_9PROT</name>
<dbReference type="Pfam" id="PF00155">
    <property type="entry name" value="Aminotran_1_2"/>
    <property type="match status" value="1"/>
</dbReference>
<evidence type="ECO:0000313" key="9">
    <source>
        <dbReference type="EMBL" id="TQV69849.1"/>
    </source>
</evidence>
<keyword evidence="6" id="KW-0663">Pyridoxal phosphate</keyword>
<dbReference type="InterPro" id="IPR004839">
    <property type="entry name" value="Aminotransferase_I/II_large"/>
</dbReference>
<protein>
    <recommendedName>
        <fullName evidence="3">aspartate transaminase</fullName>
        <ecNumber evidence="3">2.6.1.1</ecNumber>
    </recommendedName>
</protein>
<evidence type="ECO:0000256" key="1">
    <source>
        <dbReference type="ARBA" id="ARBA00001933"/>
    </source>
</evidence>
<evidence type="ECO:0000313" key="10">
    <source>
        <dbReference type="Proteomes" id="UP000315252"/>
    </source>
</evidence>
<dbReference type="GO" id="GO:0030170">
    <property type="term" value="F:pyridoxal phosphate binding"/>
    <property type="evidence" value="ECO:0007669"/>
    <property type="project" value="InterPro"/>
</dbReference>
<dbReference type="EC" id="2.6.1.1" evidence="3"/>
<keyword evidence="10" id="KW-1185">Reference proteome</keyword>
<evidence type="ECO:0000256" key="4">
    <source>
        <dbReference type="ARBA" id="ARBA00022576"/>
    </source>
</evidence>
<dbReference type="GO" id="GO:0004069">
    <property type="term" value="F:L-aspartate:2-oxoglutarate aminotransferase activity"/>
    <property type="evidence" value="ECO:0007669"/>
    <property type="project" value="UniProtKB-EC"/>
</dbReference>
<dbReference type="CDD" id="cd00609">
    <property type="entry name" value="AAT_like"/>
    <property type="match status" value="1"/>
</dbReference>
<comment type="cofactor">
    <cofactor evidence="1">
        <name>pyridoxal 5'-phosphate</name>
        <dbReference type="ChEBI" id="CHEBI:597326"/>
    </cofactor>
</comment>